<keyword evidence="5" id="KW-1185">Reference proteome</keyword>
<dbReference type="InterPro" id="IPR045031">
    <property type="entry name" value="DHP_synth-like"/>
</dbReference>
<dbReference type="UniPathway" id="UPA00077">
    <property type="reaction ID" value="UER00155"/>
</dbReference>
<dbReference type="Gene3D" id="3.30.70.560">
    <property type="entry name" value="7,8-Dihydro-6-hydroxymethylpterin-pyrophosphokinase HPPK"/>
    <property type="match status" value="1"/>
</dbReference>
<evidence type="ECO:0000259" key="3">
    <source>
        <dbReference type="PROSITE" id="PS50972"/>
    </source>
</evidence>
<reference evidence="4 5" key="1">
    <citation type="journal article" date="2019" name="Nat. Ecol. Evol.">
        <title>Megaphylogeny resolves global patterns of mushroom evolution.</title>
        <authorList>
            <person name="Varga T."/>
            <person name="Krizsan K."/>
            <person name="Foldi C."/>
            <person name="Dima B."/>
            <person name="Sanchez-Garcia M."/>
            <person name="Sanchez-Ramirez S."/>
            <person name="Szollosi G.J."/>
            <person name="Szarkandi J.G."/>
            <person name="Papp V."/>
            <person name="Albert L."/>
            <person name="Andreopoulos W."/>
            <person name="Angelini C."/>
            <person name="Antonin V."/>
            <person name="Barry K.W."/>
            <person name="Bougher N.L."/>
            <person name="Buchanan P."/>
            <person name="Buyck B."/>
            <person name="Bense V."/>
            <person name="Catcheside P."/>
            <person name="Chovatia M."/>
            <person name="Cooper J."/>
            <person name="Damon W."/>
            <person name="Desjardin D."/>
            <person name="Finy P."/>
            <person name="Geml J."/>
            <person name="Haridas S."/>
            <person name="Hughes K."/>
            <person name="Justo A."/>
            <person name="Karasinski D."/>
            <person name="Kautmanova I."/>
            <person name="Kiss B."/>
            <person name="Kocsube S."/>
            <person name="Kotiranta H."/>
            <person name="LaButti K.M."/>
            <person name="Lechner B.E."/>
            <person name="Liimatainen K."/>
            <person name="Lipzen A."/>
            <person name="Lukacs Z."/>
            <person name="Mihaltcheva S."/>
            <person name="Morgado L.N."/>
            <person name="Niskanen T."/>
            <person name="Noordeloos M.E."/>
            <person name="Ohm R.A."/>
            <person name="Ortiz-Santana B."/>
            <person name="Ovrebo C."/>
            <person name="Racz N."/>
            <person name="Riley R."/>
            <person name="Savchenko A."/>
            <person name="Shiryaev A."/>
            <person name="Soop K."/>
            <person name="Spirin V."/>
            <person name="Szebenyi C."/>
            <person name="Tomsovsky M."/>
            <person name="Tulloss R.E."/>
            <person name="Uehling J."/>
            <person name="Grigoriev I.V."/>
            <person name="Vagvolgyi C."/>
            <person name="Papp T."/>
            <person name="Martin F.M."/>
            <person name="Miettinen O."/>
            <person name="Hibbett D.S."/>
            <person name="Nagy L.G."/>
        </authorList>
    </citation>
    <scope>NUCLEOTIDE SEQUENCE [LARGE SCALE GENOMIC DNA]</scope>
    <source>
        <strain evidence="4 5">CBS 962.96</strain>
    </source>
</reference>
<evidence type="ECO:0000313" key="4">
    <source>
        <dbReference type="EMBL" id="THV05788.1"/>
    </source>
</evidence>
<dbReference type="InterPro" id="IPR000489">
    <property type="entry name" value="Pterin-binding_dom"/>
</dbReference>
<dbReference type="Pfam" id="PF00809">
    <property type="entry name" value="Pterin_bind"/>
    <property type="match status" value="1"/>
</dbReference>
<dbReference type="InterPro" id="IPR043133">
    <property type="entry name" value="GTP-CH-I_C/QueF"/>
</dbReference>
<feature type="domain" description="Pterin-binding" evidence="3">
    <location>
        <begin position="391"/>
        <end position="727"/>
    </location>
</feature>
<dbReference type="GO" id="GO:0003848">
    <property type="term" value="F:2-amino-4-hydroxy-6-hydroxymethyldihydropteridine diphosphokinase activity"/>
    <property type="evidence" value="ECO:0007669"/>
    <property type="project" value="UniProtKB-EC"/>
</dbReference>
<feature type="compositionally biased region" description="Low complexity" evidence="2">
    <location>
        <begin position="573"/>
        <end position="590"/>
    </location>
</feature>
<dbReference type="PANTHER" id="PTHR20941">
    <property type="entry name" value="FOLATE SYNTHESIS PROTEINS"/>
    <property type="match status" value="1"/>
</dbReference>
<feature type="region of interest" description="Disordered" evidence="2">
    <location>
        <begin position="571"/>
        <end position="593"/>
    </location>
</feature>
<dbReference type="SUPFAM" id="SSF55083">
    <property type="entry name" value="6-hydroxymethyl-7,8-dihydropterin pyrophosphokinase, HPPK"/>
    <property type="match status" value="1"/>
</dbReference>
<dbReference type="SUPFAM" id="SSF51717">
    <property type="entry name" value="Dihydropteroate synthetase-like"/>
    <property type="match status" value="1"/>
</dbReference>
<dbReference type="EMBL" id="ML179047">
    <property type="protein sequence ID" value="THV05788.1"/>
    <property type="molecule type" value="Genomic_DNA"/>
</dbReference>
<dbReference type="Proteomes" id="UP000297245">
    <property type="component" value="Unassembled WGS sequence"/>
</dbReference>
<dbReference type="GO" id="GO:0046654">
    <property type="term" value="P:tetrahydrofolate biosynthetic process"/>
    <property type="evidence" value="ECO:0007669"/>
    <property type="project" value="UniProtKB-UniPathway"/>
</dbReference>
<feature type="compositionally biased region" description="Low complexity" evidence="2">
    <location>
        <begin position="520"/>
        <end position="533"/>
    </location>
</feature>
<dbReference type="GO" id="GO:0005740">
    <property type="term" value="C:mitochondrial envelope"/>
    <property type="evidence" value="ECO:0007669"/>
    <property type="project" value="TreeGrafter"/>
</dbReference>
<dbReference type="PROSITE" id="PS50972">
    <property type="entry name" value="PTERIN_BINDING"/>
    <property type="match status" value="1"/>
</dbReference>
<gene>
    <name evidence="4" type="ORF">K435DRAFT_790043</name>
</gene>
<dbReference type="PANTHER" id="PTHR20941:SF1">
    <property type="entry name" value="FOLIC ACID SYNTHESIS PROTEIN FOL1"/>
    <property type="match status" value="1"/>
</dbReference>
<dbReference type="GO" id="GO:0016301">
    <property type="term" value="F:kinase activity"/>
    <property type="evidence" value="ECO:0007669"/>
    <property type="project" value="UniProtKB-KW"/>
</dbReference>
<dbReference type="PROSITE" id="PS00793">
    <property type="entry name" value="DHPS_2"/>
    <property type="match status" value="1"/>
</dbReference>
<proteinExistence type="predicted"/>
<organism evidence="4 5">
    <name type="scientific">Dendrothele bispora (strain CBS 962.96)</name>
    <dbReference type="NCBI Taxonomy" id="1314807"/>
    <lineage>
        <taxon>Eukaryota</taxon>
        <taxon>Fungi</taxon>
        <taxon>Dikarya</taxon>
        <taxon>Basidiomycota</taxon>
        <taxon>Agaricomycotina</taxon>
        <taxon>Agaricomycetes</taxon>
        <taxon>Agaricomycetidae</taxon>
        <taxon>Agaricales</taxon>
        <taxon>Agaricales incertae sedis</taxon>
        <taxon>Dendrothele</taxon>
    </lineage>
</organism>
<dbReference type="InterPro" id="IPR035907">
    <property type="entry name" value="Hppk_sf"/>
</dbReference>
<evidence type="ECO:0000256" key="2">
    <source>
        <dbReference type="SAM" id="MobiDB-lite"/>
    </source>
</evidence>
<accession>A0A4S8MRR1</accession>
<dbReference type="InterPro" id="IPR011005">
    <property type="entry name" value="Dihydropteroate_synth-like_sf"/>
</dbReference>
<protein>
    <recommendedName>
        <fullName evidence="3">Pterin-binding domain-containing protein</fullName>
    </recommendedName>
</protein>
<evidence type="ECO:0000256" key="1">
    <source>
        <dbReference type="ARBA" id="ARBA00022909"/>
    </source>
</evidence>
<keyword evidence="1" id="KW-0289">Folate biosynthesis</keyword>
<dbReference type="Gene3D" id="3.30.1130.10">
    <property type="match status" value="1"/>
</dbReference>
<dbReference type="GO" id="GO:0004156">
    <property type="term" value="F:dihydropteroate synthase activity"/>
    <property type="evidence" value="ECO:0007669"/>
    <property type="project" value="TreeGrafter"/>
</dbReference>
<sequence>MDIIRVNSLSLTPRLAGGSRWPPKDASSQPKPQPVLVTLVRDKVNAKNQLFESLEDLMASISMYYSTLSQRKRRNYQVKPPLHCKHVSVEAEATRSGGSPWTLTAEGIRHRIEDLECDLIVGVNPSEREEKQVVRISITIHTSGSNPKVTVKAAKPYAIVFAESSEVEILCDLYYLQTFNGASSYILARTDAKLHTAAIALGSNLGDRFQNIETALRSLEYPKIILSSQPTLPEDLCHCGKHKFSLRECTNYCTMKKVDTRNPDNRVNLDNLEGQLVVPHPRMQEREFVLRPLYDMIPTYTHPILQKTISQLLDELLARSTEEHYEPMQRVIPFLSTLYHLPLPHVPSRPLIPFPNLDILEVPISQYFTFLQFLLQALNHHFPSQNPKHRTYLMSTLNTTPDSFSDGSRHNKLPTALGYALSSFKEGADILDIGGYSTRPGAAWVSPEEEIERVVPVVKAIRDGDFDIDSEEKTEEEEKGLRDMLISLDTFRPEVARAGILAGANCINDVYAFSGPTYPSTPSSNADSSNSSSLLHDNKTPTEYTSEMKSIARAFAVPVVLMHSRGDAGSNKDYSAYSHSSPNSNSSSSPPDSPVIEAIRIELGAKVDQIVLGPGGVRRWLVIVDPGVGFSKTVEGNLDVLRGSGRVVADVVVGPPGSERRNPLVGFPQLIGLRENRFLGKILEEEKRSNARGEEGGRLDLTKGRLRQRRLCRLRFNRALWSFEYMM</sequence>
<evidence type="ECO:0000313" key="5">
    <source>
        <dbReference type="Proteomes" id="UP000297245"/>
    </source>
</evidence>
<dbReference type="GO" id="GO:0005524">
    <property type="term" value="F:ATP binding"/>
    <property type="evidence" value="ECO:0007669"/>
    <property type="project" value="UniProtKB-KW"/>
</dbReference>
<feature type="region of interest" description="Disordered" evidence="2">
    <location>
        <begin position="519"/>
        <end position="542"/>
    </location>
</feature>
<name>A0A4S8MRR1_DENBC</name>
<dbReference type="OrthoDB" id="615426at2759"/>
<dbReference type="Gene3D" id="3.20.20.20">
    <property type="entry name" value="Dihydropteroate synthase-like"/>
    <property type="match status" value="1"/>
</dbReference>
<dbReference type="AlphaFoldDB" id="A0A4S8MRR1"/>
<dbReference type="GO" id="GO:0046656">
    <property type="term" value="P:folic acid biosynthetic process"/>
    <property type="evidence" value="ECO:0007669"/>
    <property type="project" value="UniProtKB-KW"/>
</dbReference>